<reference evidence="2 3" key="1">
    <citation type="journal article" date="2020" name="Cell">
        <title>Large-Scale Comparative Analyses of Tick Genomes Elucidate Their Genetic Diversity and Vector Capacities.</title>
        <authorList>
            <consortium name="Tick Genome and Microbiome Consortium (TIGMIC)"/>
            <person name="Jia N."/>
            <person name="Wang J."/>
            <person name="Shi W."/>
            <person name="Du L."/>
            <person name="Sun Y."/>
            <person name="Zhan W."/>
            <person name="Jiang J.F."/>
            <person name="Wang Q."/>
            <person name="Zhang B."/>
            <person name="Ji P."/>
            <person name="Bell-Sakyi L."/>
            <person name="Cui X.M."/>
            <person name="Yuan T.T."/>
            <person name="Jiang B.G."/>
            <person name="Yang W.F."/>
            <person name="Lam T.T."/>
            <person name="Chang Q.C."/>
            <person name="Ding S.J."/>
            <person name="Wang X.J."/>
            <person name="Zhu J.G."/>
            <person name="Ruan X.D."/>
            <person name="Zhao L."/>
            <person name="Wei J.T."/>
            <person name="Ye R.Z."/>
            <person name="Que T.C."/>
            <person name="Du C.H."/>
            <person name="Zhou Y.H."/>
            <person name="Cheng J.X."/>
            <person name="Dai P.F."/>
            <person name="Guo W.B."/>
            <person name="Han X.H."/>
            <person name="Huang E.J."/>
            <person name="Li L.F."/>
            <person name="Wei W."/>
            <person name="Gao Y.C."/>
            <person name="Liu J.Z."/>
            <person name="Shao H.Z."/>
            <person name="Wang X."/>
            <person name="Wang C.C."/>
            <person name="Yang T.C."/>
            <person name="Huo Q.B."/>
            <person name="Li W."/>
            <person name="Chen H.Y."/>
            <person name="Chen S.E."/>
            <person name="Zhou L.G."/>
            <person name="Ni X.B."/>
            <person name="Tian J.H."/>
            <person name="Sheng Y."/>
            <person name="Liu T."/>
            <person name="Pan Y.S."/>
            <person name="Xia L.Y."/>
            <person name="Li J."/>
            <person name="Zhao F."/>
            <person name="Cao W.C."/>
        </authorList>
    </citation>
    <scope>NUCLEOTIDE SEQUENCE [LARGE SCALE GENOMIC DNA]</scope>
    <source>
        <strain evidence="2">HaeL-2018</strain>
    </source>
</reference>
<evidence type="ECO:0008006" key="4">
    <source>
        <dbReference type="Google" id="ProtNLM"/>
    </source>
</evidence>
<accession>A0A9J6GW09</accession>
<dbReference type="VEuPathDB" id="VectorBase:HLOH_048209"/>
<feature type="compositionally biased region" description="Low complexity" evidence="1">
    <location>
        <begin position="186"/>
        <end position="195"/>
    </location>
</feature>
<dbReference type="InterPro" id="IPR021109">
    <property type="entry name" value="Peptidase_aspartic_dom_sf"/>
</dbReference>
<organism evidence="2 3">
    <name type="scientific">Haemaphysalis longicornis</name>
    <name type="common">Bush tick</name>
    <dbReference type="NCBI Taxonomy" id="44386"/>
    <lineage>
        <taxon>Eukaryota</taxon>
        <taxon>Metazoa</taxon>
        <taxon>Ecdysozoa</taxon>
        <taxon>Arthropoda</taxon>
        <taxon>Chelicerata</taxon>
        <taxon>Arachnida</taxon>
        <taxon>Acari</taxon>
        <taxon>Parasitiformes</taxon>
        <taxon>Ixodida</taxon>
        <taxon>Ixodoidea</taxon>
        <taxon>Ixodidae</taxon>
        <taxon>Haemaphysalinae</taxon>
        <taxon>Haemaphysalis</taxon>
    </lineage>
</organism>
<name>A0A9J6GW09_HAELO</name>
<feature type="compositionally biased region" description="Basic and acidic residues" evidence="1">
    <location>
        <begin position="1"/>
        <end position="14"/>
    </location>
</feature>
<dbReference type="Proteomes" id="UP000821853">
    <property type="component" value="Unassembled WGS sequence"/>
</dbReference>
<evidence type="ECO:0000313" key="3">
    <source>
        <dbReference type="Proteomes" id="UP000821853"/>
    </source>
</evidence>
<dbReference type="AlphaFoldDB" id="A0A9J6GW09"/>
<feature type="compositionally biased region" description="Polar residues" evidence="1">
    <location>
        <begin position="50"/>
        <end position="62"/>
    </location>
</feature>
<protein>
    <recommendedName>
        <fullName evidence="4">Peptidase A2 domain-containing protein</fullName>
    </recommendedName>
</protein>
<proteinExistence type="predicted"/>
<feature type="compositionally biased region" description="Basic residues" evidence="1">
    <location>
        <begin position="40"/>
        <end position="49"/>
    </location>
</feature>
<dbReference type="EMBL" id="JABSTR010000008">
    <property type="protein sequence ID" value="KAH9378420.1"/>
    <property type="molecule type" value="Genomic_DNA"/>
</dbReference>
<sequence length="203" mass="21297">MTDVRQEKGAKEPPKQGVAKQFGDKRAPTGRFACGALGHQKAKCPHGTKKQPNQAPSNANNSWSARVATEGFKGAHSELQPVTLECLNSQIGAILDMGAEITVLRQSAVPAESVKPHGTIGLVSAFGEKVSARLAVVPLNILRETGVFAQIREAVLALCALTDKPQPHGAILQASWGSDATSDELPTSSAATTPTTRRRAAST</sequence>
<evidence type="ECO:0000313" key="2">
    <source>
        <dbReference type="EMBL" id="KAH9378420.1"/>
    </source>
</evidence>
<dbReference type="Gene3D" id="2.40.70.10">
    <property type="entry name" value="Acid Proteases"/>
    <property type="match status" value="1"/>
</dbReference>
<dbReference type="OrthoDB" id="10583319at2759"/>
<gene>
    <name evidence="2" type="ORF">HPB48_018098</name>
</gene>
<evidence type="ECO:0000256" key="1">
    <source>
        <dbReference type="SAM" id="MobiDB-lite"/>
    </source>
</evidence>
<comment type="caution">
    <text evidence="2">The sequence shown here is derived from an EMBL/GenBank/DDBJ whole genome shotgun (WGS) entry which is preliminary data.</text>
</comment>
<feature type="region of interest" description="Disordered" evidence="1">
    <location>
        <begin position="1"/>
        <end position="62"/>
    </location>
</feature>
<keyword evidence="3" id="KW-1185">Reference proteome</keyword>
<feature type="region of interest" description="Disordered" evidence="1">
    <location>
        <begin position="177"/>
        <end position="203"/>
    </location>
</feature>